<feature type="region of interest" description="Disordered" evidence="2">
    <location>
        <begin position="442"/>
        <end position="521"/>
    </location>
</feature>
<feature type="compositionally biased region" description="Basic and acidic residues" evidence="2">
    <location>
        <begin position="457"/>
        <end position="475"/>
    </location>
</feature>
<dbReference type="GO" id="GO:0006310">
    <property type="term" value="P:DNA recombination"/>
    <property type="evidence" value="ECO:0007669"/>
    <property type="project" value="UniProtKB-KW"/>
</dbReference>
<keyword evidence="1" id="KW-0233">DNA recombination</keyword>
<name>A0AA38IAV4_9CUCU</name>
<dbReference type="InterPro" id="IPR013762">
    <property type="entry name" value="Integrase-like_cat_sf"/>
</dbReference>
<dbReference type="Proteomes" id="UP001168821">
    <property type="component" value="Unassembled WGS sequence"/>
</dbReference>
<feature type="compositionally biased region" description="Polar residues" evidence="2">
    <location>
        <begin position="480"/>
        <end position="500"/>
    </location>
</feature>
<evidence type="ECO:0000256" key="1">
    <source>
        <dbReference type="ARBA" id="ARBA00023172"/>
    </source>
</evidence>
<organism evidence="4 5">
    <name type="scientific">Zophobas morio</name>
    <dbReference type="NCBI Taxonomy" id="2755281"/>
    <lineage>
        <taxon>Eukaryota</taxon>
        <taxon>Metazoa</taxon>
        <taxon>Ecdysozoa</taxon>
        <taxon>Arthropoda</taxon>
        <taxon>Hexapoda</taxon>
        <taxon>Insecta</taxon>
        <taxon>Pterygota</taxon>
        <taxon>Neoptera</taxon>
        <taxon>Endopterygota</taxon>
        <taxon>Coleoptera</taxon>
        <taxon>Polyphaga</taxon>
        <taxon>Cucujiformia</taxon>
        <taxon>Tenebrionidae</taxon>
        <taxon>Zophobas</taxon>
    </lineage>
</organism>
<dbReference type="SUPFAM" id="SSF56349">
    <property type="entry name" value="DNA breaking-rejoining enzymes"/>
    <property type="match status" value="1"/>
</dbReference>
<evidence type="ECO:0000256" key="2">
    <source>
        <dbReference type="SAM" id="MobiDB-lite"/>
    </source>
</evidence>
<dbReference type="AlphaFoldDB" id="A0AA38IAV4"/>
<protein>
    <submittedName>
        <fullName evidence="4">Uncharacterized protein</fullName>
    </submittedName>
</protein>
<proteinExistence type="predicted"/>
<sequence>MIAFTESRQEFLKKSRLKCEVFSKMRADRISLNGKSDPIICQYAEDYLRKHKRPHIKNAVSNKVRELGRLLIPLQDIYKINSMLEVLKPEHFDKVVSASRIISGYNEAKRSFKAPSLALHMKTILLAVCSSAKTLMLKKHPILGITDYDIALKNVKGFRELVDANWKFEMSSLALKDLNEKQSINPQKLPVTQDIILFRNYTQEIAETCVKELETNSENLTSFKKLTEAALALTIILNRKRIGDVQYTQLESYNRISTSTNQEECLSSLNECERELSKHFKRITTVGKGSRSVPILFSKNVQKYIETLLSVRRKTTFVPHENPFLFALTGSSTKWVDGSAVLRRYAVKCGAKNPGTLTSSRLRKQIATVLQILNLNDTEMEQVATFMGHTKKTHEQFYRMPQDVFQTAKIAKLLLMMERGVGSQNQGKTLDEINVELESWNGKSLEDPGSESEDHDLEEKSAHDEPKEEDERIRLDMPTMSVTSVNVTQTNKHKAQTMSDDSPLKKKKISKEKPKKEKCRGTWNDKQKSIMLNYFKNHIKNKISPKKAECLKLQQENFDLFMNKTWVQIKVYIYNTYKNK</sequence>
<dbReference type="PANTHER" id="PTHR33480">
    <property type="entry name" value="SET DOMAIN-CONTAINING PROTEIN-RELATED"/>
    <property type="match status" value="1"/>
</dbReference>
<dbReference type="Gene3D" id="1.10.443.10">
    <property type="entry name" value="Intergrase catalytic core"/>
    <property type="match status" value="1"/>
</dbReference>
<accession>A0AA38IAV4</accession>
<keyword evidence="5" id="KW-1185">Reference proteome</keyword>
<evidence type="ECO:0000313" key="3">
    <source>
        <dbReference type="EMBL" id="KAJ3642583.1"/>
    </source>
</evidence>
<dbReference type="EMBL" id="JALNTZ010000008">
    <property type="protein sequence ID" value="KAJ3642583.1"/>
    <property type="molecule type" value="Genomic_DNA"/>
</dbReference>
<evidence type="ECO:0000313" key="5">
    <source>
        <dbReference type="Proteomes" id="UP001168821"/>
    </source>
</evidence>
<gene>
    <name evidence="4" type="ORF">Zmor_017923</name>
    <name evidence="3" type="ORF">Zmor_025347</name>
</gene>
<dbReference type="InterPro" id="IPR011010">
    <property type="entry name" value="DNA_brk_join_enz"/>
</dbReference>
<reference evidence="4" key="1">
    <citation type="journal article" date="2023" name="G3 (Bethesda)">
        <title>Whole genome assemblies of Zophobas morio and Tenebrio molitor.</title>
        <authorList>
            <person name="Kaur S."/>
            <person name="Stinson S.A."/>
            <person name="diCenzo G.C."/>
        </authorList>
    </citation>
    <scope>NUCLEOTIDE SEQUENCE</scope>
    <source>
        <strain evidence="4">QUZm001</strain>
    </source>
</reference>
<feature type="compositionally biased region" description="Basic and acidic residues" evidence="2">
    <location>
        <begin position="511"/>
        <end position="521"/>
    </location>
</feature>
<dbReference type="GO" id="GO:0015074">
    <property type="term" value="P:DNA integration"/>
    <property type="evidence" value="ECO:0007669"/>
    <property type="project" value="InterPro"/>
</dbReference>
<comment type="caution">
    <text evidence="4">The sequence shown here is derived from an EMBL/GenBank/DDBJ whole genome shotgun (WGS) entry which is preliminary data.</text>
</comment>
<dbReference type="PANTHER" id="PTHR33480:SF1">
    <property type="entry name" value="TYR RECOMBINASE DOMAIN-CONTAINING PROTEIN"/>
    <property type="match status" value="1"/>
</dbReference>
<dbReference type="EMBL" id="JALNTZ010000005">
    <property type="protein sequence ID" value="KAJ3651919.1"/>
    <property type="molecule type" value="Genomic_DNA"/>
</dbReference>
<evidence type="ECO:0000313" key="4">
    <source>
        <dbReference type="EMBL" id="KAJ3651919.1"/>
    </source>
</evidence>
<dbReference type="GO" id="GO:0003677">
    <property type="term" value="F:DNA binding"/>
    <property type="evidence" value="ECO:0007669"/>
    <property type="project" value="InterPro"/>
</dbReference>